<feature type="repeat" description="ANK" evidence="3">
    <location>
        <begin position="287"/>
        <end position="320"/>
    </location>
</feature>
<keyword evidence="1" id="KW-0677">Repeat</keyword>
<dbReference type="PROSITE" id="PS50088">
    <property type="entry name" value="ANK_REPEAT"/>
    <property type="match status" value="3"/>
</dbReference>
<evidence type="ECO:0000313" key="6">
    <source>
        <dbReference type="Proteomes" id="UP000663880"/>
    </source>
</evidence>
<evidence type="ECO:0000256" key="1">
    <source>
        <dbReference type="ARBA" id="ARBA00022737"/>
    </source>
</evidence>
<dbReference type="SMART" id="SM00248">
    <property type="entry name" value="ANK"/>
    <property type="match status" value="5"/>
</dbReference>
<evidence type="ECO:0000256" key="4">
    <source>
        <dbReference type="SAM" id="MobiDB-lite"/>
    </source>
</evidence>
<feature type="repeat" description="ANK" evidence="3">
    <location>
        <begin position="253"/>
        <end position="285"/>
    </location>
</feature>
<dbReference type="Pfam" id="PF00023">
    <property type="entry name" value="Ank"/>
    <property type="match status" value="1"/>
</dbReference>
<organism evidence="5 6">
    <name type="scientific">Pieris macdunnoughi</name>
    <dbReference type="NCBI Taxonomy" id="345717"/>
    <lineage>
        <taxon>Eukaryota</taxon>
        <taxon>Metazoa</taxon>
        <taxon>Ecdysozoa</taxon>
        <taxon>Arthropoda</taxon>
        <taxon>Hexapoda</taxon>
        <taxon>Insecta</taxon>
        <taxon>Pterygota</taxon>
        <taxon>Neoptera</taxon>
        <taxon>Endopterygota</taxon>
        <taxon>Lepidoptera</taxon>
        <taxon>Glossata</taxon>
        <taxon>Ditrysia</taxon>
        <taxon>Papilionoidea</taxon>
        <taxon>Pieridae</taxon>
        <taxon>Pierinae</taxon>
        <taxon>Pieris</taxon>
    </lineage>
</organism>
<feature type="compositionally biased region" description="Basic and acidic residues" evidence="4">
    <location>
        <begin position="1"/>
        <end position="13"/>
    </location>
</feature>
<feature type="region of interest" description="Disordered" evidence="4">
    <location>
        <begin position="1"/>
        <end position="79"/>
    </location>
</feature>
<dbReference type="SUPFAM" id="SSF48403">
    <property type="entry name" value="Ankyrin repeat"/>
    <property type="match status" value="1"/>
</dbReference>
<evidence type="ECO:0000256" key="2">
    <source>
        <dbReference type="ARBA" id="ARBA00023043"/>
    </source>
</evidence>
<feature type="compositionally biased region" description="Basic and acidic residues" evidence="4">
    <location>
        <begin position="42"/>
        <end position="79"/>
    </location>
</feature>
<dbReference type="PANTHER" id="PTHR46680">
    <property type="entry name" value="NF-KAPPA-B INHIBITOR ALPHA"/>
    <property type="match status" value="1"/>
</dbReference>
<dbReference type="OrthoDB" id="20727at2759"/>
<comment type="caution">
    <text evidence="5">The sequence shown here is derived from an EMBL/GenBank/DDBJ whole genome shotgun (WGS) entry which is preliminary data.</text>
</comment>
<sequence length="376" mass="42110">MSARKAVDTKFFDDENTDSGFLSGPLSEQNLTEEYNPDEESKEIHDGANDTLDRTSDKQEMNKGDSWKDNKSSKGLLSEHEEFDSGVISMELKSGEIDCQETTSSHVPVEPLIVIEEVKSDNSIQAQKYDLPPINILFEQDEDGDTQLHIAAVHGCQKSVSTLIKICPEKKLLNIVNRYGHTALHLAVLAGQPYITKMLVDAGASLSVRDYNGETPLHIAVNKKYNMSLKHLLEYFKRSPRENLNVLDQKNYNGQTCLHLAASNGNIDQIRTLASYGANINAKEGLAGRTALHIATQRRDEALLRYLLTETAADRGVRDYAGRTARRFARNTSLEQLFTDDYSDDDDYDSDSENESEVERFEEMHQMMAACTTTCA</sequence>
<evidence type="ECO:0000313" key="5">
    <source>
        <dbReference type="EMBL" id="CAF4905064.1"/>
    </source>
</evidence>
<dbReference type="Pfam" id="PF12796">
    <property type="entry name" value="Ank_2"/>
    <property type="match status" value="1"/>
</dbReference>
<keyword evidence="6" id="KW-1185">Reference proteome</keyword>
<dbReference type="GO" id="GO:0071356">
    <property type="term" value="P:cellular response to tumor necrosis factor"/>
    <property type="evidence" value="ECO:0007669"/>
    <property type="project" value="TreeGrafter"/>
</dbReference>
<dbReference type="Gene3D" id="1.25.40.20">
    <property type="entry name" value="Ankyrin repeat-containing domain"/>
    <property type="match status" value="1"/>
</dbReference>
<dbReference type="PANTHER" id="PTHR46680:SF3">
    <property type="entry name" value="NF-KAPPA-B INHIBITOR CACTUS"/>
    <property type="match status" value="1"/>
</dbReference>
<evidence type="ECO:0000256" key="3">
    <source>
        <dbReference type="PROSITE-ProRule" id="PRU00023"/>
    </source>
</evidence>
<dbReference type="Pfam" id="PF13637">
    <property type="entry name" value="Ank_4"/>
    <property type="match status" value="1"/>
</dbReference>
<accession>A0A821VB22</accession>
<dbReference type="GO" id="GO:0051059">
    <property type="term" value="F:NF-kappaB binding"/>
    <property type="evidence" value="ECO:0007669"/>
    <property type="project" value="TreeGrafter"/>
</dbReference>
<dbReference type="AlphaFoldDB" id="A0A821VB22"/>
<feature type="repeat" description="ANK" evidence="3">
    <location>
        <begin position="179"/>
        <end position="211"/>
    </location>
</feature>
<dbReference type="Proteomes" id="UP000663880">
    <property type="component" value="Unassembled WGS sequence"/>
</dbReference>
<dbReference type="EMBL" id="CAJOBZ010000041">
    <property type="protein sequence ID" value="CAF4905064.1"/>
    <property type="molecule type" value="Genomic_DNA"/>
</dbReference>
<gene>
    <name evidence="5" type="ORF">PMACD_LOCUS11628</name>
</gene>
<name>A0A821VB22_9NEOP</name>
<dbReference type="GO" id="GO:0005829">
    <property type="term" value="C:cytosol"/>
    <property type="evidence" value="ECO:0007669"/>
    <property type="project" value="TreeGrafter"/>
</dbReference>
<dbReference type="InterPro" id="IPR051070">
    <property type="entry name" value="NF-kappa-B_inhibitor"/>
</dbReference>
<protein>
    <submittedName>
        <fullName evidence="5">Uncharacterized protein</fullName>
    </submittedName>
</protein>
<proteinExistence type="predicted"/>
<dbReference type="InterPro" id="IPR002110">
    <property type="entry name" value="Ankyrin_rpt"/>
</dbReference>
<dbReference type="PROSITE" id="PS50297">
    <property type="entry name" value="ANK_REP_REGION"/>
    <property type="match status" value="3"/>
</dbReference>
<reference evidence="5" key="1">
    <citation type="submission" date="2021-02" db="EMBL/GenBank/DDBJ databases">
        <authorList>
            <person name="Steward A R."/>
        </authorList>
    </citation>
    <scope>NUCLEOTIDE SEQUENCE</scope>
</reference>
<keyword evidence="2 3" id="KW-0040">ANK repeat</keyword>
<dbReference type="InterPro" id="IPR036770">
    <property type="entry name" value="Ankyrin_rpt-contain_sf"/>
</dbReference>